<organism evidence="1 2">
    <name type="scientific">Taenia crassiceps</name>
    <dbReference type="NCBI Taxonomy" id="6207"/>
    <lineage>
        <taxon>Eukaryota</taxon>
        <taxon>Metazoa</taxon>
        <taxon>Spiralia</taxon>
        <taxon>Lophotrochozoa</taxon>
        <taxon>Platyhelminthes</taxon>
        <taxon>Cestoda</taxon>
        <taxon>Eucestoda</taxon>
        <taxon>Cyclophyllidea</taxon>
        <taxon>Taeniidae</taxon>
        <taxon>Taenia</taxon>
    </lineage>
</organism>
<dbReference type="Gene3D" id="3.40.830.10">
    <property type="entry name" value="LigB-like"/>
    <property type="match status" value="1"/>
</dbReference>
<gene>
    <name evidence="1" type="ORF">TcWFU_010061</name>
</gene>
<dbReference type="Proteomes" id="UP001651158">
    <property type="component" value="Unassembled WGS sequence"/>
</dbReference>
<proteinExistence type="predicted"/>
<accession>A0ABR4QTX6</accession>
<comment type="caution">
    <text evidence="1">The sequence shown here is derived from an EMBL/GenBank/DDBJ whole genome shotgun (WGS) entry which is preliminary data.</text>
</comment>
<evidence type="ECO:0000313" key="1">
    <source>
        <dbReference type="EMBL" id="KAL5113047.1"/>
    </source>
</evidence>
<dbReference type="EMBL" id="JAKROA010000001">
    <property type="protein sequence ID" value="KAL5113047.1"/>
    <property type="molecule type" value="Genomic_DNA"/>
</dbReference>
<reference evidence="1 2" key="1">
    <citation type="journal article" date="2022" name="Front. Cell. Infect. Microbiol.">
        <title>The Genomes of Two Strains of Taenia crassiceps the Animal Model for the Study of Human Cysticercosis.</title>
        <authorList>
            <person name="Bobes R.J."/>
            <person name="Estrada K."/>
            <person name="Rios-Valencia D.G."/>
            <person name="Calderon-Gallegos A."/>
            <person name="de la Torre P."/>
            <person name="Carrero J.C."/>
            <person name="Sanchez-Flores A."/>
            <person name="Laclette J.P."/>
        </authorList>
    </citation>
    <scope>NUCLEOTIDE SEQUENCE [LARGE SCALE GENOMIC DNA]</scope>
    <source>
        <strain evidence="1">WFUcys</strain>
    </source>
</reference>
<protein>
    <submittedName>
        <fullName evidence="1">Protein MEMO1</fullName>
    </submittedName>
</protein>
<evidence type="ECO:0000313" key="2">
    <source>
        <dbReference type="Proteomes" id="UP001651158"/>
    </source>
</evidence>
<sequence>MAEKCFEESALVCHRKRAPTHDAHMYKENHLYSEVSGLMQLTVGQPSDEIRTIIVPKRIFVITLHKRPVENKFLLSSCDCLITLNYNIPVDKDISHELWKTGGCEYISRLEDEKNSGVEIQLPFITKIMEEYDYFINHTFSQLQG</sequence>
<name>A0ABR4QTX6_9CEST</name>
<keyword evidence="2" id="KW-1185">Reference proteome</keyword>